<feature type="domain" description="BRCT" evidence="16">
    <location>
        <begin position="330"/>
        <end position="418"/>
    </location>
</feature>
<evidence type="ECO:0000313" key="17">
    <source>
        <dbReference type="EMBL" id="KAL2084078.1"/>
    </source>
</evidence>
<keyword evidence="8" id="KW-0832">Ubl conjugation</keyword>
<keyword evidence="3" id="KW-0158">Chromosome</keyword>
<evidence type="ECO:0000256" key="1">
    <source>
        <dbReference type="ARBA" id="ARBA00004123"/>
    </source>
</evidence>
<dbReference type="Pfam" id="PF01834">
    <property type="entry name" value="XRCC1_N"/>
    <property type="match status" value="1"/>
</dbReference>
<dbReference type="GO" id="GO:0005694">
    <property type="term" value="C:chromosome"/>
    <property type="evidence" value="ECO:0007669"/>
    <property type="project" value="UniProtKB-SubCell"/>
</dbReference>
<dbReference type="Proteomes" id="UP001591681">
    <property type="component" value="Unassembled WGS sequence"/>
</dbReference>
<dbReference type="SUPFAM" id="SSF49785">
    <property type="entry name" value="Galactose-binding domain-like"/>
    <property type="match status" value="1"/>
</dbReference>
<evidence type="ECO:0000256" key="4">
    <source>
        <dbReference type="ARBA" id="ARBA00022499"/>
    </source>
</evidence>
<comment type="subunit">
    <text evidence="12">Homodimer. Interacts with polynucleotide kinase (PNK), DNA polymerase-beta (POLB) and DNA ligase III (LIG3). Interacts with APTX and APLF. Interacts with APEX1; the interaction is induced by SIRT1 and increases with the acetylated form of APEX1. Interacts with (poly-ADP-ribosylated) PARP1.</text>
</comment>
<dbReference type="FunFam" id="2.60.120.260:FF:000025">
    <property type="entry name" value="DNA repair protein XRCC1 isoform X1"/>
    <property type="match status" value="1"/>
</dbReference>
<dbReference type="Pfam" id="PF16589">
    <property type="entry name" value="BRCT_2"/>
    <property type="match status" value="1"/>
</dbReference>
<sequence length="637" mass="70691">MPEIKLKHVVSCSTEDSTHKADNLLTSETYRKWKAARPGEKQTTVILQLEKQEQIHSIDIGNEGSAFIEVLVGRSTSVKDTDFEVLLVTSSFMSPTESRAGTNINRVRFFGPSQLVKATAQEKWDRVKIVCSQPYSKTIAYGLSFVKFHSPPDSSDPPSVSSPKLTKLGQFRLKEEPSSKSPSLQPGSLFFNREGSKTTTPPKVSPQNDKLSYAAAALKSESTSPPSSSSASSQPPVKRKFEFSKERLEGSAPPSKKPSPSGSPEARNSTPKPKAKTSTTPSPKATPAQKTSDKRESLSKAEHKPKPEPKAQPKPKPKAKAEAAAAAPVPLKSIMEGVVFVLSGFQNPFRAELRDKALAMGAKYRPDWTPDSTHLICAFANTPKYTQVKSAGGLIVRKEWVLDCHSRKQKISYKRYLMDGGESSSEGSGVEEDEESEEEQVKVRKTPEKRNPTPQKQAARPALKDEDDDDDEYGGSTDADEPVQDDESGMDTEDELKRVETESKQKRKGKESPPRGGSKDDPYAGSTDENTDAEEEVDKPIPDLPDYLKGKHFYLYGKFPQNERRLLQRYIIAFNGSLEDYMSEKVQFVITSEGWHDSFEDALMENTNLSFVKPKWIFAINDRQKMLPHQPYAVVPV</sequence>
<gene>
    <name evidence="17" type="ORF">ACEWY4_019596</name>
</gene>
<keyword evidence="7" id="KW-0227">DNA damage</keyword>
<feature type="domain" description="BRCT" evidence="16">
    <location>
        <begin position="543"/>
        <end position="634"/>
    </location>
</feature>
<feature type="compositionally biased region" description="Acidic residues" evidence="15">
    <location>
        <begin position="429"/>
        <end position="438"/>
    </location>
</feature>
<feature type="compositionally biased region" description="Polar residues" evidence="15">
    <location>
        <begin position="197"/>
        <end position="210"/>
    </location>
</feature>
<dbReference type="SUPFAM" id="SSF52113">
    <property type="entry name" value="BRCT domain"/>
    <property type="match status" value="2"/>
</dbReference>
<evidence type="ECO:0000256" key="5">
    <source>
        <dbReference type="ARBA" id="ARBA00022553"/>
    </source>
</evidence>
<dbReference type="InterPro" id="IPR045080">
    <property type="entry name" value="BRCT_XRCC1_rpt1"/>
</dbReference>
<evidence type="ECO:0000256" key="11">
    <source>
        <dbReference type="ARBA" id="ARBA00055460"/>
    </source>
</evidence>
<comment type="caution">
    <text evidence="17">The sequence shown here is derived from an EMBL/GenBank/DDBJ whole genome shotgun (WGS) entry which is preliminary data.</text>
</comment>
<comment type="subcellular location">
    <subcellularLocation>
        <location evidence="2">Chromosome</location>
    </subcellularLocation>
    <subcellularLocation>
        <location evidence="1">Nucleus</location>
    </subcellularLocation>
</comment>
<dbReference type="GO" id="GO:0006281">
    <property type="term" value="P:DNA repair"/>
    <property type="evidence" value="ECO:0007669"/>
    <property type="project" value="UniProtKB-KW"/>
</dbReference>
<dbReference type="Pfam" id="PF00533">
    <property type="entry name" value="BRCT"/>
    <property type="match status" value="1"/>
</dbReference>
<evidence type="ECO:0000256" key="15">
    <source>
        <dbReference type="SAM" id="MobiDB-lite"/>
    </source>
</evidence>
<keyword evidence="5" id="KW-0597">Phosphoprotein</keyword>
<dbReference type="CDD" id="cd17725">
    <property type="entry name" value="BRCT_XRCC1_rpt1"/>
    <property type="match status" value="1"/>
</dbReference>
<evidence type="ECO:0000259" key="16">
    <source>
        <dbReference type="PROSITE" id="PS50172"/>
    </source>
</evidence>
<feature type="compositionally biased region" description="Low complexity" evidence="15">
    <location>
        <begin position="220"/>
        <end position="236"/>
    </location>
</feature>
<keyword evidence="4" id="KW-1017">Isopeptide bond</keyword>
<evidence type="ECO:0000256" key="8">
    <source>
        <dbReference type="ARBA" id="ARBA00022843"/>
    </source>
</evidence>
<feature type="compositionally biased region" description="Acidic residues" evidence="15">
    <location>
        <begin position="465"/>
        <end position="494"/>
    </location>
</feature>
<feature type="compositionally biased region" description="Basic and acidic residues" evidence="15">
    <location>
        <begin position="495"/>
        <end position="522"/>
    </location>
</feature>
<dbReference type="SMART" id="SM00292">
    <property type="entry name" value="BRCT"/>
    <property type="match status" value="2"/>
</dbReference>
<evidence type="ECO:0000256" key="9">
    <source>
        <dbReference type="ARBA" id="ARBA00023204"/>
    </source>
</evidence>
<evidence type="ECO:0000256" key="12">
    <source>
        <dbReference type="ARBA" id="ARBA00064453"/>
    </source>
</evidence>
<dbReference type="AlphaFoldDB" id="A0ABD1JDE0"/>
<evidence type="ECO:0000313" key="18">
    <source>
        <dbReference type="Proteomes" id="UP001591681"/>
    </source>
</evidence>
<dbReference type="PROSITE" id="PS50172">
    <property type="entry name" value="BRCT"/>
    <property type="match status" value="2"/>
</dbReference>
<dbReference type="FunFam" id="3.40.50.10190:FF:000012">
    <property type="entry name" value="X-ray repair cross complementing 1"/>
    <property type="match status" value="1"/>
</dbReference>
<feature type="region of interest" description="Disordered" evidence="15">
    <location>
        <begin position="419"/>
        <end position="543"/>
    </location>
</feature>
<proteinExistence type="predicted"/>
<dbReference type="InterPro" id="IPR036420">
    <property type="entry name" value="BRCT_dom_sf"/>
</dbReference>
<organism evidence="17 18">
    <name type="scientific">Coilia grayii</name>
    <name type="common">Gray's grenadier anchovy</name>
    <dbReference type="NCBI Taxonomy" id="363190"/>
    <lineage>
        <taxon>Eukaryota</taxon>
        <taxon>Metazoa</taxon>
        <taxon>Chordata</taxon>
        <taxon>Craniata</taxon>
        <taxon>Vertebrata</taxon>
        <taxon>Euteleostomi</taxon>
        <taxon>Actinopterygii</taxon>
        <taxon>Neopterygii</taxon>
        <taxon>Teleostei</taxon>
        <taxon>Clupei</taxon>
        <taxon>Clupeiformes</taxon>
        <taxon>Clupeoidei</taxon>
        <taxon>Engraulidae</taxon>
        <taxon>Coilinae</taxon>
        <taxon>Coilia</taxon>
    </lineage>
</organism>
<keyword evidence="10" id="KW-0539">Nucleus</keyword>
<keyword evidence="18" id="KW-1185">Reference proteome</keyword>
<feature type="compositionally biased region" description="Low complexity" evidence="15">
    <location>
        <begin position="250"/>
        <end position="290"/>
    </location>
</feature>
<evidence type="ECO:0000256" key="2">
    <source>
        <dbReference type="ARBA" id="ARBA00004286"/>
    </source>
</evidence>
<keyword evidence="9" id="KW-0234">DNA repair</keyword>
<keyword evidence="6" id="KW-0677">Repeat</keyword>
<evidence type="ECO:0000256" key="7">
    <source>
        <dbReference type="ARBA" id="ARBA00022763"/>
    </source>
</evidence>
<evidence type="ECO:0000256" key="13">
    <source>
        <dbReference type="ARBA" id="ARBA00068212"/>
    </source>
</evidence>
<dbReference type="EMBL" id="JBHFQA010000017">
    <property type="protein sequence ID" value="KAL2084078.1"/>
    <property type="molecule type" value="Genomic_DNA"/>
</dbReference>
<name>A0ABD1JDE0_9TELE</name>
<dbReference type="Gene3D" id="2.60.120.260">
    <property type="entry name" value="Galactose-binding domain-like"/>
    <property type="match status" value="1"/>
</dbReference>
<comment type="function">
    <text evidence="11">Scaffold protein involved in DNA single-strand break repair by mediating the assembly of DNA break repair protein complexes. Negatively regulates ADP-ribosyltransferase activity of PARP1 during base-excision repair in order to prevent excessive PARP1 activity. Recognizes and binds poly-ADP-ribose chains: specifically binds auto-poly-ADP-ribosylated PARP1, limiting its activity.</text>
</comment>
<evidence type="ECO:0000256" key="3">
    <source>
        <dbReference type="ARBA" id="ARBA00022454"/>
    </source>
</evidence>
<dbReference type="Gene3D" id="3.40.50.10190">
    <property type="entry name" value="BRCT domain"/>
    <property type="match status" value="2"/>
</dbReference>
<feature type="compositionally biased region" description="Basic and acidic residues" evidence="15">
    <location>
        <begin position="291"/>
        <end position="311"/>
    </location>
</feature>
<reference evidence="17 18" key="1">
    <citation type="submission" date="2024-09" db="EMBL/GenBank/DDBJ databases">
        <title>A chromosome-level genome assembly of Gray's grenadier anchovy, Coilia grayii.</title>
        <authorList>
            <person name="Fu Z."/>
        </authorList>
    </citation>
    <scope>NUCLEOTIDE SEQUENCE [LARGE SCALE GENOMIC DNA]</scope>
    <source>
        <strain evidence="17">G4</strain>
        <tissue evidence="17">Muscle</tissue>
    </source>
</reference>
<evidence type="ECO:0000256" key="14">
    <source>
        <dbReference type="ARBA" id="ARBA00079580"/>
    </source>
</evidence>
<feature type="compositionally biased region" description="Basic and acidic residues" evidence="15">
    <location>
        <begin position="439"/>
        <end position="451"/>
    </location>
</feature>
<dbReference type="CDD" id="cd17707">
    <property type="entry name" value="BRCT_XRCC1_rpt2"/>
    <property type="match status" value="1"/>
</dbReference>
<accession>A0ABD1JDE0</accession>
<evidence type="ECO:0000256" key="10">
    <source>
        <dbReference type="ARBA" id="ARBA00023242"/>
    </source>
</evidence>
<dbReference type="InterPro" id="IPR008979">
    <property type="entry name" value="Galactose-bd-like_sf"/>
</dbReference>
<dbReference type="InterPro" id="IPR001357">
    <property type="entry name" value="BRCT_dom"/>
</dbReference>
<feature type="region of interest" description="Disordered" evidence="15">
    <location>
        <begin position="173"/>
        <end position="326"/>
    </location>
</feature>
<dbReference type="GO" id="GO:0005634">
    <property type="term" value="C:nucleus"/>
    <property type="evidence" value="ECO:0007669"/>
    <property type="project" value="UniProtKB-SubCell"/>
</dbReference>
<dbReference type="FunFam" id="3.40.50.10190:FF:000008">
    <property type="entry name" value="X-ray repair cross complementing 1"/>
    <property type="match status" value="1"/>
</dbReference>
<dbReference type="PANTHER" id="PTHR11370">
    <property type="entry name" value="DNA-REPAIR PROTEIN XRCC1"/>
    <property type="match status" value="1"/>
</dbReference>
<dbReference type="PANTHER" id="PTHR11370:SF5">
    <property type="entry name" value="DNA REPAIR PROTEIN XRCC1"/>
    <property type="match status" value="1"/>
</dbReference>
<protein>
    <recommendedName>
        <fullName evidence="13">DNA repair protein XRCC1</fullName>
    </recommendedName>
    <alternativeName>
        <fullName evidence="14">X-ray repair cross-complementing protein 1</fullName>
    </alternativeName>
</protein>
<evidence type="ECO:0000256" key="6">
    <source>
        <dbReference type="ARBA" id="ARBA00022737"/>
    </source>
</evidence>
<dbReference type="InterPro" id="IPR002706">
    <property type="entry name" value="Xrcc1_N"/>
</dbReference>
<feature type="compositionally biased region" description="Basic and acidic residues" evidence="15">
    <location>
        <begin position="239"/>
        <end position="249"/>
    </location>
</feature>